<evidence type="ECO:0000313" key="2">
    <source>
        <dbReference type="Proteomes" id="UP001165960"/>
    </source>
</evidence>
<sequence length="75" mass="8301">MDVLSLDALVGYHRVKINFLQVFGCSRDQWPHLKFLVNAFSMNVLSIGAVIEDNLNPGGVDCRVLRHGTDTNGKS</sequence>
<protein>
    <submittedName>
        <fullName evidence="1">Uncharacterized protein</fullName>
    </submittedName>
</protein>
<dbReference type="Proteomes" id="UP001165960">
    <property type="component" value="Unassembled WGS sequence"/>
</dbReference>
<reference evidence="1" key="1">
    <citation type="submission" date="2022-04" db="EMBL/GenBank/DDBJ databases">
        <title>Genome of the entomopathogenic fungus Entomophthora muscae.</title>
        <authorList>
            <person name="Elya C."/>
            <person name="Lovett B.R."/>
            <person name="Lee E."/>
            <person name="Macias A.M."/>
            <person name="Hajek A.E."/>
            <person name="De Bivort B.L."/>
            <person name="Kasson M.T."/>
            <person name="De Fine Licht H.H."/>
            <person name="Stajich J.E."/>
        </authorList>
    </citation>
    <scope>NUCLEOTIDE SEQUENCE</scope>
    <source>
        <strain evidence="1">Berkeley</strain>
    </source>
</reference>
<organism evidence="1 2">
    <name type="scientific">Entomophthora muscae</name>
    <dbReference type="NCBI Taxonomy" id="34485"/>
    <lineage>
        <taxon>Eukaryota</taxon>
        <taxon>Fungi</taxon>
        <taxon>Fungi incertae sedis</taxon>
        <taxon>Zoopagomycota</taxon>
        <taxon>Entomophthoromycotina</taxon>
        <taxon>Entomophthoromycetes</taxon>
        <taxon>Entomophthorales</taxon>
        <taxon>Entomophthoraceae</taxon>
        <taxon>Entomophthora</taxon>
    </lineage>
</organism>
<accession>A0ACC2U1U8</accession>
<comment type="caution">
    <text evidence="1">The sequence shown here is derived from an EMBL/GenBank/DDBJ whole genome shotgun (WGS) entry which is preliminary data.</text>
</comment>
<proteinExistence type="predicted"/>
<evidence type="ECO:0000313" key="1">
    <source>
        <dbReference type="EMBL" id="KAJ9080742.1"/>
    </source>
</evidence>
<keyword evidence="2" id="KW-1185">Reference proteome</keyword>
<gene>
    <name evidence="1" type="ORF">DSO57_1021676</name>
</gene>
<dbReference type="EMBL" id="QTSX02001526">
    <property type="protein sequence ID" value="KAJ9080742.1"/>
    <property type="molecule type" value="Genomic_DNA"/>
</dbReference>
<name>A0ACC2U1U8_9FUNG</name>